<evidence type="ECO:0000256" key="1">
    <source>
        <dbReference type="SAM" id="MobiDB-lite"/>
    </source>
</evidence>
<evidence type="ECO:0000313" key="3">
    <source>
        <dbReference type="Proteomes" id="UP000270924"/>
    </source>
</evidence>
<name>A0A3P7DXX2_WUCBA</name>
<feature type="compositionally biased region" description="Basic residues" evidence="1">
    <location>
        <begin position="148"/>
        <end position="159"/>
    </location>
</feature>
<protein>
    <submittedName>
        <fullName evidence="2">Uncharacterized protein</fullName>
    </submittedName>
</protein>
<dbReference type="Proteomes" id="UP000270924">
    <property type="component" value="Unassembled WGS sequence"/>
</dbReference>
<dbReference type="InParanoid" id="A0A3P7DXX2"/>
<dbReference type="AlphaFoldDB" id="A0A3P7DXX2"/>
<feature type="region of interest" description="Disordered" evidence="1">
    <location>
        <begin position="75"/>
        <end position="94"/>
    </location>
</feature>
<gene>
    <name evidence="2" type="ORF">WBA_LOCUS8407</name>
</gene>
<feature type="region of interest" description="Disordered" evidence="1">
    <location>
        <begin position="141"/>
        <end position="174"/>
    </location>
</feature>
<organism evidence="2 3">
    <name type="scientific">Wuchereria bancrofti</name>
    <dbReference type="NCBI Taxonomy" id="6293"/>
    <lineage>
        <taxon>Eukaryota</taxon>
        <taxon>Metazoa</taxon>
        <taxon>Ecdysozoa</taxon>
        <taxon>Nematoda</taxon>
        <taxon>Chromadorea</taxon>
        <taxon>Rhabditida</taxon>
        <taxon>Spirurina</taxon>
        <taxon>Spiruromorpha</taxon>
        <taxon>Filarioidea</taxon>
        <taxon>Onchocercidae</taxon>
        <taxon>Wuchereria</taxon>
    </lineage>
</organism>
<proteinExistence type="predicted"/>
<dbReference type="OrthoDB" id="5864010at2759"/>
<dbReference type="EMBL" id="UYWW01006963">
    <property type="protein sequence ID" value="VDM15021.1"/>
    <property type="molecule type" value="Genomic_DNA"/>
</dbReference>
<reference evidence="2 3" key="1">
    <citation type="submission" date="2018-11" db="EMBL/GenBank/DDBJ databases">
        <authorList>
            <consortium name="Pathogen Informatics"/>
        </authorList>
    </citation>
    <scope>NUCLEOTIDE SEQUENCE [LARGE SCALE GENOMIC DNA]</scope>
</reference>
<accession>A0A3P7DXX2</accession>
<dbReference type="OMA" id="YAKHEKM"/>
<keyword evidence="3" id="KW-1185">Reference proteome</keyword>
<sequence>MPRRRGEYTLAKSTSFTIFPIVNASDKAFYSTKNTDKKLCKAKKLTQQKEKIKTGSSRESLQFFPRDFSKDYTISHEYKPNGNKRQLRTTSHDSSFHNSLKYSFEKMKLRATSQKYAKHEKMKSSGQMDMMPNMLMAIERNGSSGKNSWRKPRKIHRSKSGAAKLKSIRDNFFN</sequence>
<evidence type="ECO:0000313" key="2">
    <source>
        <dbReference type="EMBL" id="VDM15021.1"/>
    </source>
</evidence>